<dbReference type="EMBL" id="AP012273">
    <property type="protein sequence ID" value="BAO43414.1"/>
    <property type="molecule type" value="Genomic_DNA"/>
</dbReference>
<dbReference type="InterPro" id="IPR020845">
    <property type="entry name" value="AMP-binding_CS"/>
</dbReference>
<dbReference type="InterPro" id="IPR042099">
    <property type="entry name" value="ANL_N_sf"/>
</dbReference>
<reference evidence="4 5" key="1">
    <citation type="journal article" date="2014" name="PLoS ONE">
        <title>Physiological and genomic features of a novel sulfur-oxidizing gammaproteobacterium belonging to a previously uncultivated symbiotic lineage isolated from a hydrothermal vent.</title>
        <authorList>
            <person name="Nunoura T."/>
            <person name="Takaki Y."/>
            <person name="Kazama H."/>
            <person name="Kakuta J."/>
            <person name="Shimamura S."/>
            <person name="Makita H."/>
            <person name="Hirai M."/>
            <person name="Miyazaki M."/>
            <person name="Takai K."/>
        </authorList>
    </citation>
    <scope>NUCLEOTIDE SEQUENCE [LARGE SCALE GENOMIC DNA]</scope>
    <source>
        <strain evidence="4 5">Hiromi1</strain>
    </source>
</reference>
<keyword evidence="4" id="KW-0436">Ligase</keyword>
<sequence>MKKFHENIISAEEAVTLDGLFARRLHRSPDGLAYQYHDKPSKAWKSYSWAEMAAQVARWQQALANEGLREEDRVAVLLRNCPEWVMWDQAALSLGLVTVPLYTDDRPDNIAYILEEAGVKALLVQDAGRWKRLVPVLPEESDGRLKRVVLLDSSKEAEKFARNDDRIRLARDWLPDDGGDLRVRRNADPHSLASIVYTSGTTGRSKGVMLSHHNMLSVAHGGLTLLDCYEEDVFLSFLPLSHTLERTAGYYLPIMAGSSVAYARSVAQLGDDLLKIRPTVLIAVPRIFERVYGKIKDQLKKKPAIARKLFNMAVDVGWARFLHQQGRGRWSPRFLLWPLLNKLVASNVVAKLGGRLRAAVSGGAPLSPDIAKVFIGLGIPIVQGYGLTETSPVISVNSLEDNIPDSVGVPIRGTEVKIGANDELLVRGPGVMCGYWNNHKATTETIDPDGWLHTGDQARIENDHIFITGRLKDILVLSNGEKIPPADMELAIALDPIIEQVMVVGEGRPYLTALVVLNEENWPGLAREYGLDPADPASLEDKKLHGAVLRRIKASLKDFPGYAKIRQLRLLLEPWTIEEGLITPTLKVKRPKVLEKYASEVESMYSGGPTN</sequence>
<dbReference type="RefSeq" id="WP_041065072.1">
    <property type="nucleotide sequence ID" value="NZ_AP012273.1"/>
</dbReference>
<accession>A0A7U6GGW8</accession>
<dbReference type="Gene3D" id="3.40.50.12780">
    <property type="entry name" value="N-terminal domain of ligase-like"/>
    <property type="match status" value="1"/>
</dbReference>
<dbReference type="CDD" id="cd05907">
    <property type="entry name" value="VL_LC_FACS_like"/>
    <property type="match status" value="1"/>
</dbReference>
<dbReference type="EC" id="6.2.1.3" evidence="4"/>
<dbReference type="PANTHER" id="PTHR43272">
    <property type="entry name" value="LONG-CHAIN-FATTY-ACID--COA LIGASE"/>
    <property type="match status" value="1"/>
</dbReference>
<proteinExistence type="predicted"/>
<gene>
    <name evidence="4" type="ORF">TBH_C0469</name>
</gene>
<keyword evidence="5" id="KW-1185">Reference proteome</keyword>
<name>A0A7U6GGW8_9GAMM</name>
<organism evidence="4 5">
    <name type="scientific">Thiolapillus brandeum</name>
    <dbReference type="NCBI Taxonomy" id="1076588"/>
    <lineage>
        <taxon>Bacteria</taxon>
        <taxon>Pseudomonadati</taxon>
        <taxon>Pseudomonadota</taxon>
        <taxon>Gammaproteobacteria</taxon>
        <taxon>Chromatiales</taxon>
        <taxon>Sedimenticolaceae</taxon>
        <taxon>Thiolapillus</taxon>
    </lineage>
</organism>
<evidence type="ECO:0000313" key="5">
    <source>
        <dbReference type="Proteomes" id="UP000031631"/>
    </source>
</evidence>
<evidence type="ECO:0000313" key="4">
    <source>
        <dbReference type="EMBL" id="BAO43414.1"/>
    </source>
</evidence>
<dbReference type="OrthoDB" id="5296889at2"/>
<dbReference type="GO" id="GO:0005524">
    <property type="term" value="F:ATP binding"/>
    <property type="evidence" value="ECO:0007669"/>
    <property type="project" value="UniProtKB-KW"/>
</dbReference>
<keyword evidence="1" id="KW-0547">Nucleotide-binding</keyword>
<dbReference type="Pfam" id="PF23562">
    <property type="entry name" value="AMP-binding_C_3"/>
    <property type="match status" value="1"/>
</dbReference>
<dbReference type="AlphaFoldDB" id="A0A7U6GGW8"/>
<evidence type="ECO:0000256" key="2">
    <source>
        <dbReference type="ARBA" id="ARBA00022840"/>
    </source>
</evidence>
<keyword evidence="2" id="KW-0067">ATP-binding</keyword>
<evidence type="ECO:0000259" key="3">
    <source>
        <dbReference type="Pfam" id="PF00501"/>
    </source>
</evidence>
<dbReference type="GO" id="GO:0016020">
    <property type="term" value="C:membrane"/>
    <property type="evidence" value="ECO:0007669"/>
    <property type="project" value="TreeGrafter"/>
</dbReference>
<dbReference type="SUPFAM" id="SSF56801">
    <property type="entry name" value="Acetyl-CoA synthetase-like"/>
    <property type="match status" value="1"/>
</dbReference>
<dbReference type="PROSITE" id="PS00455">
    <property type="entry name" value="AMP_BINDING"/>
    <property type="match status" value="1"/>
</dbReference>
<dbReference type="Proteomes" id="UP000031631">
    <property type="component" value="Chromosome"/>
</dbReference>
<dbReference type="Pfam" id="PF00501">
    <property type="entry name" value="AMP-binding"/>
    <property type="match status" value="1"/>
</dbReference>
<dbReference type="KEGG" id="tbn:TBH_C0469"/>
<dbReference type="GO" id="GO:0004467">
    <property type="term" value="F:long-chain fatty acid-CoA ligase activity"/>
    <property type="evidence" value="ECO:0007669"/>
    <property type="project" value="UniProtKB-EC"/>
</dbReference>
<dbReference type="InterPro" id="IPR000873">
    <property type="entry name" value="AMP-dep_synth/lig_dom"/>
</dbReference>
<protein>
    <submittedName>
        <fullName evidence="4">Long-chain acyl-CoA synthetase</fullName>
        <ecNumber evidence="4">6.2.1.3</ecNumber>
    </submittedName>
</protein>
<evidence type="ECO:0000256" key="1">
    <source>
        <dbReference type="ARBA" id="ARBA00022741"/>
    </source>
</evidence>
<dbReference type="PANTHER" id="PTHR43272:SF33">
    <property type="entry name" value="AMP-BINDING DOMAIN-CONTAINING PROTEIN-RELATED"/>
    <property type="match status" value="1"/>
</dbReference>
<feature type="domain" description="AMP-dependent synthetase/ligase" evidence="3">
    <location>
        <begin position="21"/>
        <end position="436"/>
    </location>
</feature>